<evidence type="ECO:0000256" key="1">
    <source>
        <dbReference type="ARBA" id="ARBA00023015"/>
    </source>
</evidence>
<evidence type="ECO:0000256" key="5">
    <source>
        <dbReference type="ARBA" id="ARBA00070406"/>
    </source>
</evidence>
<dbReference type="EMBL" id="CP060635">
    <property type="protein sequence ID" value="QNM07733.1"/>
    <property type="molecule type" value="Genomic_DNA"/>
</dbReference>
<evidence type="ECO:0000313" key="9">
    <source>
        <dbReference type="Proteomes" id="UP000515860"/>
    </source>
</evidence>
<dbReference type="PROSITE" id="PS51077">
    <property type="entry name" value="HTH_ICLR"/>
    <property type="match status" value="1"/>
</dbReference>
<dbReference type="RefSeq" id="WP_118643504.1">
    <property type="nucleotide sequence ID" value="NZ_CP060635.1"/>
</dbReference>
<dbReference type="KEGG" id="whj:H9Q79_12500"/>
<evidence type="ECO:0000256" key="3">
    <source>
        <dbReference type="ARBA" id="ARBA00023163"/>
    </source>
</evidence>
<evidence type="ECO:0000259" key="7">
    <source>
        <dbReference type="PROSITE" id="PS51078"/>
    </source>
</evidence>
<dbReference type="GO" id="GO:0003677">
    <property type="term" value="F:DNA binding"/>
    <property type="evidence" value="ECO:0007669"/>
    <property type="project" value="UniProtKB-KW"/>
</dbReference>
<dbReference type="InterPro" id="IPR050707">
    <property type="entry name" value="HTH_MetabolicPath_Reg"/>
</dbReference>
<name>A0A7G9GAA1_9FIRM</name>
<gene>
    <name evidence="8" type="ORF">H9Q79_12500</name>
</gene>
<dbReference type="Gene3D" id="1.10.10.10">
    <property type="entry name" value="Winged helix-like DNA-binding domain superfamily/Winged helix DNA-binding domain"/>
    <property type="match status" value="1"/>
</dbReference>
<keyword evidence="2" id="KW-0238">DNA-binding</keyword>
<keyword evidence="3" id="KW-0804">Transcription</keyword>
<sequence length="251" mass="28919">MENEIKVKSLHKALEILNCFVGKDSLGVTEISERFGLCKSNVHNILYTFRQMGYLEQNEATGKYRLGMQIFVLCKGLSDSFPIARIALPYMQELSDRAGERVYLGIPCGWEVFYLDSTYPYQSPNLIRRVLGMKTPMHCTGLGKAILSNMPEEQRNQFLETQKLTAFTDATITGKEELRRELKSTRLRGYAIDHMEHEFGIKCIALPIFDKDRNIYASMSVSGLASHFTEEKMREWAAWGREYVEKIENYL</sequence>
<dbReference type="PANTHER" id="PTHR30136">
    <property type="entry name" value="HELIX-TURN-HELIX TRANSCRIPTIONAL REGULATOR, ICLR FAMILY"/>
    <property type="match status" value="1"/>
</dbReference>
<dbReference type="PANTHER" id="PTHR30136:SF24">
    <property type="entry name" value="HTH-TYPE TRANSCRIPTIONAL REPRESSOR ALLR"/>
    <property type="match status" value="1"/>
</dbReference>
<evidence type="ECO:0000259" key="6">
    <source>
        <dbReference type="PROSITE" id="PS51077"/>
    </source>
</evidence>
<dbReference type="PROSITE" id="PS51078">
    <property type="entry name" value="ICLR_ED"/>
    <property type="match status" value="1"/>
</dbReference>
<dbReference type="SUPFAM" id="SSF46785">
    <property type="entry name" value="Winged helix' DNA-binding domain"/>
    <property type="match status" value="1"/>
</dbReference>
<evidence type="ECO:0000256" key="4">
    <source>
        <dbReference type="ARBA" id="ARBA00058938"/>
    </source>
</evidence>
<dbReference type="FunFam" id="1.10.10.10:FF:000056">
    <property type="entry name" value="IclR family transcriptional regulator"/>
    <property type="match status" value="1"/>
</dbReference>
<dbReference type="SUPFAM" id="SSF55781">
    <property type="entry name" value="GAF domain-like"/>
    <property type="match status" value="1"/>
</dbReference>
<dbReference type="Proteomes" id="UP000515860">
    <property type="component" value="Chromosome"/>
</dbReference>
<dbReference type="GO" id="GO:0003700">
    <property type="term" value="F:DNA-binding transcription factor activity"/>
    <property type="evidence" value="ECO:0007669"/>
    <property type="project" value="TreeGrafter"/>
</dbReference>
<keyword evidence="1" id="KW-0805">Transcription regulation</keyword>
<proteinExistence type="predicted"/>
<dbReference type="InterPro" id="IPR036388">
    <property type="entry name" value="WH-like_DNA-bd_sf"/>
</dbReference>
<dbReference type="Pfam" id="PF01614">
    <property type="entry name" value="IclR_C"/>
    <property type="match status" value="1"/>
</dbReference>
<comment type="function">
    <text evidence="4">May be an activator protein for the gylABX operon.</text>
</comment>
<reference evidence="8 9" key="1">
    <citation type="submission" date="2020-08" db="EMBL/GenBank/DDBJ databases">
        <authorList>
            <person name="Liu C."/>
            <person name="Sun Q."/>
        </authorList>
    </citation>
    <scope>NUCLEOTIDE SEQUENCE [LARGE SCALE GENOMIC DNA]</scope>
    <source>
        <strain evidence="8 9">NSJ-29</strain>
    </source>
</reference>
<organism evidence="8 9">
    <name type="scientific">Wansuia hejianensis</name>
    <dbReference type="NCBI Taxonomy" id="2763667"/>
    <lineage>
        <taxon>Bacteria</taxon>
        <taxon>Bacillati</taxon>
        <taxon>Bacillota</taxon>
        <taxon>Clostridia</taxon>
        <taxon>Lachnospirales</taxon>
        <taxon>Lachnospiraceae</taxon>
        <taxon>Wansuia</taxon>
    </lineage>
</organism>
<dbReference type="InterPro" id="IPR029016">
    <property type="entry name" value="GAF-like_dom_sf"/>
</dbReference>
<dbReference type="Gene3D" id="3.30.450.40">
    <property type="match status" value="1"/>
</dbReference>
<dbReference type="SMART" id="SM00346">
    <property type="entry name" value="HTH_ICLR"/>
    <property type="match status" value="1"/>
</dbReference>
<dbReference type="InterPro" id="IPR005471">
    <property type="entry name" value="Tscrpt_reg_IclR_N"/>
</dbReference>
<evidence type="ECO:0000256" key="2">
    <source>
        <dbReference type="ARBA" id="ARBA00023125"/>
    </source>
</evidence>
<dbReference type="InterPro" id="IPR014757">
    <property type="entry name" value="Tscrpt_reg_IclR_C"/>
</dbReference>
<dbReference type="AlphaFoldDB" id="A0A7G9GAA1"/>
<dbReference type="InterPro" id="IPR036390">
    <property type="entry name" value="WH_DNA-bd_sf"/>
</dbReference>
<evidence type="ECO:0000313" key="8">
    <source>
        <dbReference type="EMBL" id="QNM07733.1"/>
    </source>
</evidence>
<dbReference type="GO" id="GO:0045892">
    <property type="term" value="P:negative regulation of DNA-templated transcription"/>
    <property type="evidence" value="ECO:0007669"/>
    <property type="project" value="TreeGrafter"/>
</dbReference>
<dbReference type="Pfam" id="PF09339">
    <property type="entry name" value="HTH_IclR"/>
    <property type="match status" value="1"/>
</dbReference>
<keyword evidence="9" id="KW-1185">Reference proteome</keyword>
<feature type="domain" description="IclR-ED" evidence="7">
    <location>
        <begin position="69"/>
        <end position="251"/>
    </location>
</feature>
<protein>
    <recommendedName>
        <fullName evidence="5">Glycerol operon regulatory protein</fullName>
    </recommendedName>
</protein>
<feature type="domain" description="HTH iclR-type" evidence="6">
    <location>
        <begin position="7"/>
        <end position="68"/>
    </location>
</feature>
<accession>A0A7G9GAA1</accession>